<feature type="compositionally biased region" description="Pro residues" evidence="1">
    <location>
        <begin position="126"/>
        <end position="135"/>
    </location>
</feature>
<accession>A0A830EGR0</accession>
<reference evidence="3" key="1">
    <citation type="journal article" date="2014" name="Int. J. Syst. Evol. Microbiol.">
        <title>Complete genome sequence of Corynebacterium casei LMG S-19264T (=DSM 44701T), isolated from a smear-ripened cheese.</title>
        <authorList>
            <consortium name="US DOE Joint Genome Institute (JGI-PGF)"/>
            <person name="Walter F."/>
            <person name="Albersmeier A."/>
            <person name="Kalinowski J."/>
            <person name="Ruckert C."/>
        </authorList>
    </citation>
    <scope>NUCLEOTIDE SEQUENCE</scope>
    <source>
        <strain evidence="3">JCM 14359</strain>
    </source>
</reference>
<evidence type="ECO:0000313" key="4">
    <source>
        <dbReference type="Proteomes" id="UP000653099"/>
    </source>
</evidence>
<dbReference type="Gene3D" id="1.10.10.10">
    <property type="entry name" value="Winged helix-like DNA-binding domain superfamily/Winged helix DNA-binding domain"/>
    <property type="match status" value="1"/>
</dbReference>
<dbReference type="InterPro" id="IPR036388">
    <property type="entry name" value="WH-like_DNA-bd_sf"/>
</dbReference>
<reference evidence="3" key="2">
    <citation type="submission" date="2020-09" db="EMBL/GenBank/DDBJ databases">
        <authorList>
            <person name="Sun Q."/>
            <person name="Ohkuma M."/>
        </authorList>
    </citation>
    <scope>NUCLEOTIDE SEQUENCE</scope>
    <source>
        <strain evidence="3">JCM 14359</strain>
    </source>
</reference>
<dbReference type="Pfam" id="PF12840">
    <property type="entry name" value="HTH_20"/>
    <property type="match status" value="1"/>
</dbReference>
<sequence length="135" mass="14381">MSALLPHTPPVERSGSGSQVVTLGDDGSDAVFSVLSSTVARQVLGELYRSPATQSELADRVDTSIQNVSYHLDNLVDAGLVDVVDEWYSEKGRRMDVYAPEGSPLVLVVGDDTGTKDAASDAEPQPTEPLPRPEN</sequence>
<dbReference type="EMBL" id="BMOC01000005">
    <property type="protein sequence ID" value="GGJ03637.1"/>
    <property type="molecule type" value="Genomic_DNA"/>
</dbReference>
<dbReference type="InterPro" id="IPR001845">
    <property type="entry name" value="HTH_ArsR_DNA-bd_dom"/>
</dbReference>
<evidence type="ECO:0000313" key="3">
    <source>
        <dbReference type="EMBL" id="GGJ03637.1"/>
    </source>
</evidence>
<dbReference type="InterPro" id="IPR011991">
    <property type="entry name" value="ArsR-like_HTH"/>
</dbReference>
<feature type="region of interest" description="Disordered" evidence="1">
    <location>
        <begin position="106"/>
        <end position="135"/>
    </location>
</feature>
<evidence type="ECO:0000256" key="1">
    <source>
        <dbReference type="SAM" id="MobiDB-lite"/>
    </source>
</evidence>
<feature type="domain" description="HTH arsR-type" evidence="2">
    <location>
        <begin position="30"/>
        <end position="110"/>
    </location>
</feature>
<comment type="caution">
    <text evidence="3">The sequence shown here is derived from an EMBL/GenBank/DDBJ whole genome shotgun (WGS) entry which is preliminary data.</text>
</comment>
<keyword evidence="4" id="KW-1185">Reference proteome</keyword>
<dbReference type="RefSeq" id="WP_188786466.1">
    <property type="nucleotide sequence ID" value="NZ_BMOC01000005.1"/>
</dbReference>
<dbReference type="Proteomes" id="UP000653099">
    <property type="component" value="Unassembled WGS sequence"/>
</dbReference>
<proteinExistence type="predicted"/>
<name>A0A830EGR0_9EURY</name>
<evidence type="ECO:0000259" key="2">
    <source>
        <dbReference type="SMART" id="SM00418"/>
    </source>
</evidence>
<feature type="region of interest" description="Disordered" evidence="1">
    <location>
        <begin position="1"/>
        <end position="22"/>
    </location>
</feature>
<gene>
    <name evidence="3" type="ORF">GCM10008995_11780</name>
</gene>
<dbReference type="SMART" id="SM00418">
    <property type="entry name" value="HTH_ARSR"/>
    <property type="match status" value="1"/>
</dbReference>
<dbReference type="InterPro" id="IPR036390">
    <property type="entry name" value="WH_DNA-bd_sf"/>
</dbReference>
<dbReference type="CDD" id="cd00090">
    <property type="entry name" value="HTH_ARSR"/>
    <property type="match status" value="1"/>
</dbReference>
<dbReference type="GO" id="GO:0003700">
    <property type="term" value="F:DNA-binding transcription factor activity"/>
    <property type="evidence" value="ECO:0007669"/>
    <property type="project" value="InterPro"/>
</dbReference>
<organism evidence="3 4">
    <name type="scientific">Halobellus salinus</name>
    <dbReference type="NCBI Taxonomy" id="931585"/>
    <lineage>
        <taxon>Archaea</taxon>
        <taxon>Methanobacteriati</taxon>
        <taxon>Methanobacteriota</taxon>
        <taxon>Stenosarchaea group</taxon>
        <taxon>Halobacteria</taxon>
        <taxon>Halobacteriales</taxon>
        <taxon>Haloferacaceae</taxon>
        <taxon>Halobellus</taxon>
    </lineage>
</organism>
<dbReference type="SUPFAM" id="SSF46785">
    <property type="entry name" value="Winged helix' DNA-binding domain"/>
    <property type="match status" value="1"/>
</dbReference>
<dbReference type="OrthoDB" id="11368at2157"/>
<protein>
    <recommendedName>
        <fullName evidence="2">HTH arsR-type domain-containing protein</fullName>
    </recommendedName>
</protein>
<dbReference type="AlphaFoldDB" id="A0A830EGR0"/>